<name>A0A972GUI4_9BACL</name>
<evidence type="ECO:0000256" key="3">
    <source>
        <dbReference type="ARBA" id="ARBA00023015"/>
    </source>
</evidence>
<dbReference type="EMBL" id="WHOD01000056">
    <property type="protein sequence ID" value="NOU94458.1"/>
    <property type="molecule type" value="Genomic_DNA"/>
</dbReference>
<dbReference type="Gene3D" id="6.10.250.690">
    <property type="match status" value="1"/>
</dbReference>
<dbReference type="InterPro" id="IPR016032">
    <property type="entry name" value="Sig_transdc_resp-reg_C-effctor"/>
</dbReference>
<dbReference type="PANTHER" id="PTHR48111">
    <property type="entry name" value="REGULATOR OF RPOS"/>
    <property type="match status" value="1"/>
</dbReference>
<dbReference type="InterPro" id="IPR011006">
    <property type="entry name" value="CheY-like_superfamily"/>
</dbReference>
<dbReference type="Gene3D" id="1.10.10.10">
    <property type="entry name" value="Winged helix-like DNA-binding domain superfamily/Winged helix DNA-binding domain"/>
    <property type="match status" value="1"/>
</dbReference>
<protein>
    <submittedName>
        <fullName evidence="10">Response regulator</fullName>
    </submittedName>
</protein>
<dbReference type="GO" id="GO:0005829">
    <property type="term" value="C:cytosol"/>
    <property type="evidence" value="ECO:0007669"/>
    <property type="project" value="TreeGrafter"/>
</dbReference>
<dbReference type="SUPFAM" id="SSF52172">
    <property type="entry name" value="CheY-like"/>
    <property type="match status" value="1"/>
</dbReference>
<dbReference type="CDD" id="cd17574">
    <property type="entry name" value="REC_OmpR"/>
    <property type="match status" value="1"/>
</dbReference>
<accession>A0A972GUI4</accession>
<dbReference type="GO" id="GO:0000976">
    <property type="term" value="F:transcription cis-regulatory region binding"/>
    <property type="evidence" value="ECO:0007669"/>
    <property type="project" value="TreeGrafter"/>
</dbReference>
<dbReference type="FunFam" id="3.40.50.2300:FF:000001">
    <property type="entry name" value="DNA-binding response regulator PhoB"/>
    <property type="match status" value="1"/>
</dbReference>
<dbReference type="Pfam" id="PF00072">
    <property type="entry name" value="Response_reg"/>
    <property type="match status" value="1"/>
</dbReference>
<feature type="domain" description="Response regulatory" evidence="8">
    <location>
        <begin position="2"/>
        <end position="115"/>
    </location>
</feature>
<proteinExistence type="predicted"/>
<dbReference type="SMART" id="SM00448">
    <property type="entry name" value="REC"/>
    <property type="match status" value="1"/>
</dbReference>
<evidence type="ECO:0000256" key="7">
    <source>
        <dbReference type="PROSITE-ProRule" id="PRU01091"/>
    </source>
</evidence>
<keyword evidence="4 7" id="KW-0238">DNA-binding</keyword>
<evidence type="ECO:0000259" key="9">
    <source>
        <dbReference type="PROSITE" id="PS51755"/>
    </source>
</evidence>
<evidence type="ECO:0000256" key="4">
    <source>
        <dbReference type="ARBA" id="ARBA00023125"/>
    </source>
</evidence>
<dbReference type="Proteomes" id="UP000641588">
    <property type="component" value="Unassembled WGS sequence"/>
</dbReference>
<dbReference type="PROSITE" id="PS51755">
    <property type="entry name" value="OMPR_PHOB"/>
    <property type="match status" value="1"/>
</dbReference>
<keyword evidence="3" id="KW-0805">Transcription regulation</keyword>
<comment type="caution">
    <text evidence="10">The sequence shown here is derived from an EMBL/GenBank/DDBJ whole genome shotgun (WGS) entry which is preliminary data.</text>
</comment>
<dbReference type="GO" id="GO:0032993">
    <property type="term" value="C:protein-DNA complex"/>
    <property type="evidence" value="ECO:0007669"/>
    <property type="project" value="TreeGrafter"/>
</dbReference>
<evidence type="ECO:0000313" key="11">
    <source>
        <dbReference type="Proteomes" id="UP000641588"/>
    </source>
</evidence>
<dbReference type="GO" id="GO:0006355">
    <property type="term" value="P:regulation of DNA-templated transcription"/>
    <property type="evidence" value="ECO:0007669"/>
    <property type="project" value="InterPro"/>
</dbReference>
<dbReference type="PANTHER" id="PTHR48111:SF1">
    <property type="entry name" value="TWO-COMPONENT RESPONSE REGULATOR ORR33"/>
    <property type="match status" value="1"/>
</dbReference>
<evidence type="ECO:0000313" key="10">
    <source>
        <dbReference type="EMBL" id="NOU94458.1"/>
    </source>
</evidence>
<gene>
    <name evidence="10" type="ORF">GC093_14705</name>
</gene>
<dbReference type="InterPro" id="IPR036388">
    <property type="entry name" value="WH-like_DNA-bd_sf"/>
</dbReference>
<keyword evidence="5" id="KW-0804">Transcription</keyword>
<evidence type="ECO:0000256" key="2">
    <source>
        <dbReference type="ARBA" id="ARBA00023012"/>
    </source>
</evidence>
<feature type="domain" description="OmpR/PhoB-type" evidence="9">
    <location>
        <begin position="128"/>
        <end position="229"/>
    </location>
</feature>
<keyword evidence="11" id="KW-1185">Reference proteome</keyword>
<reference evidence="10" key="1">
    <citation type="submission" date="2019-10" db="EMBL/GenBank/DDBJ databases">
        <title>Description of Paenibacillus glebae sp. nov.</title>
        <authorList>
            <person name="Carlier A."/>
            <person name="Qi S."/>
        </authorList>
    </citation>
    <scope>NUCLEOTIDE SEQUENCE</scope>
    <source>
        <strain evidence="10">LMG 31456</strain>
    </source>
</reference>
<feature type="DNA-binding region" description="OmpR/PhoB-type" evidence="7">
    <location>
        <begin position="128"/>
        <end position="229"/>
    </location>
</feature>
<dbReference type="InterPro" id="IPR001867">
    <property type="entry name" value="OmpR/PhoB-type_DNA-bd"/>
</dbReference>
<evidence type="ECO:0000256" key="6">
    <source>
        <dbReference type="PROSITE-ProRule" id="PRU00169"/>
    </source>
</evidence>
<organism evidence="10 11">
    <name type="scientific">Paenibacillus foliorum</name>
    <dbReference type="NCBI Taxonomy" id="2654974"/>
    <lineage>
        <taxon>Bacteria</taxon>
        <taxon>Bacillati</taxon>
        <taxon>Bacillota</taxon>
        <taxon>Bacilli</taxon>
        <taxon>Bacillales</taxon>
        <taxon>Paenibacillaceae</taxon>
        <taxon>Paenibacillus</taxon>
    </lineage>
</organism>
<dbReference type="Gene3D" id="3.40.50.2300">
    <property type="match status" value="1"/>
</dbReference>
<dbReference type="InterPro" id="IPR001789">
    <property type="entry name" value="Sig_transdc_resp-reg_receiver"/>
</dbReference>
<keyword evidence="2" id="KW-0902">Two-component regulatory system</keyword>
<dbReference type="AlphaFoldDB" id="A0A972GUI4"/>
<dbReference type="Pfam" id="PF00486">
    <property type="entry name" value="Trans_reg_C"/>
    <property type="match status" value="1"/>
</dbReference>
<feature type="modified residue" description="4-aspartylphosphate" evidence="6">
    <location>
        <position position="51"/>
    </location>
</feature>
<evidence type="ECO:0000256" key="5">
    <source>
        <dbReference type="ARBA" id="ARBA00023163"/>
    </source>
</evidence>
<dbReference type="InterPro" id="IPR039420">
    <property type="entry name" value="WalR-like"/>
</dbReference>
<dbReference type="SUPFAM" id="SSF46894">
    <property type="entry name" value="C-terminal effector domain of the bipartite response regulators"/>
    <property type="match status" value="1"/>
</dbReference>
<dbReference type="PROSITE" id="PS50110">
    <property type="entry name" value="RESPONSE_REGULATORY"/>
    <property type="match status" value="1"/>
</dbReference>
<keyword evidence="1 6" id="KW-0597">Phosphoprotein</keyword>
<sequence>MKILLVEDEPKIREVLTAYLKNEGWDVDYTPNGLEAVQMFDSGHYDLLILDLMIEGLSGEEVCKQVREKSVVPIIMITSKSRESDTIAGLYLGADDYIAKPFRAKEVIARIYALRRRIYAYTTAKEKPSLLTFNKGELVVNLQENTLLVRGVHTSLTTTEFKMLSVFIDKPGRIFSRGDLSYHVMGYRFQGDSRSIDTHVKNLRKKLEEDTREPKYILTMVGSGYKFAAEPDNKEVE</sequence>
<evidence type="ECO:0000259" key="8">
    <source>
        <dbReference type="PROSITE" id="PS50110"/>
    </source>
</evidence>
<dbReference type="CDD" id="cd00383">
    <property type="entry name" value="trans_reg_C"/>
    <property type="match status" value="1"/>
</dbReference>
<dbReference type="RefSeq" id="WP_171652677.1">
    <property type="nucleotide sequence ID" value="NZ_WHOD01000056.1"/>
</dbReference>
<dbReference type="SMART" id="SM00862">
    <property type="entry name" value="Trans_reg_C"/>
    <property type="match status" value="1"/>
</dbReference>
<evidence type="ECO:0000256" key="1">
    <source>
        <dbReference type="ARBA" id="ARBA00022553"/>
    </source>
</evidence>
<dbReference type="GO" id="GO:0000156">
    <property type="term" value="F:phosphorelay response regulator activity"/>
    <property type="evidence" value="ECO:0007669"/>
    <property type="project" value="TreeGrafter"/>
</dbReference>